<dbReference type="AlphaFoldDB" id="R7RYU4"/>
<dbReference type="OrthoDB" id="3232711at2759"/>
<sequence>DLSGYTGVRVEWLKARARAQRWEEEVRLLRVEMERTLVTFSHMSTWWEGRTERTEALAGENQDPEVSVEQELKEGLLAYAGEHADMYLGLREAFEERWMVVRQAALLFLARKSILDEA</sequence>
<dbReference type="RefSeq" id="XP_007310668.1">
    <property type="nucleotide sequence ID" value="XM_007310606.1"/>
</dbReference>
<proteinExistence type="predicted"/>
<dbReference type="Proteomes" id="UP000053927">
    <property type="component" value="Unassembled WGS sequence"/>
</dbReference>
<reference evidence="2" key="1">
    <citation type="journal article" date="2012" name="Science">
        <title>The Paleozoic origin of enzymatic lignin decomposition reconstructed from 31 fungal genomes.</title>
        <authorList>
            <person name="Floudas D."/>
            <person name="Binder M."/>
            <person name="Riley R."/>
            <person name="Barry K."/>
            <person name="Blanchette R.A."/>
            <person name="Henrissat B."/>
            <person name="Martinez A.T."/>
            <person name="Otillar R."/>
            <person name="Spatafora J.W."/>
            <person name="Yadav J.S."/>
            <person name="Aerts A."/>
            <person name="Benoit I."/>
            <person name="Boyd A."/>
            <person name="Carlson A."/>
            <person name="Copeland A."/>
            <person name="Coutinho P.M."/>
            <person name="de Vries R.P."/>
            <person name="Ferreira P."/>
            <person name="Findley K."/>
            <person name="Foster B."/>
            <person name="Gaskell J."/>
            <person name="Glotzer D."/>
            <person name="Gorecki P."/>
            <person name="Heitman J."/>
            <person name="Hesse C."/>
            <person name="Hori C."/>
            <person name="Igarashi K."/>
            <person name="Jurgens J.A."/>
            <person name="Kallen N."/>
            <person name="Kersten P."/>
            <person name="Kohler A."/>
            <person name="Kuees U."/>
            <person name="Kumar T.K.A."/>
            <person name="Kuo A."/>
            <person name="LaButti K."/>
            <person name="Larrondo L.F."/>
            <person name="Lindquist E."/>
            <person name="Ling A."/>
            <person name="Lombard V."/>
            <person name="Lucas S."/>
            <person name="Lundell T."/>
            <person name="Martin R."/>
            <person name="McLaughlin D.J."/>
            <person name="Morgenstern I."/>
            <person name="Morin E."/>
            <person name="Murat C."/>
            <person name="Nagy L.G."/>
            <person name="Nolan M."/>
            <person name="Ohm R.A."/>
            <person name="Patyshakuliyeva A."/>
            <person name="Rokas A."/>
            <person name="Ruiz-Duenas F.J."/>
            <person name="Sabat G."/>
            <person name="Salamov A."/>
            <person name="Samejima M."/>
            <person name="Schmutz J."/>
            <person name="Slot J.C."/>
            <person name="St John F."/>
            <person name="Stenlid J."/>
            <person name="Sun H."/>
            <person name="Sun S."/>
            <person name="Syed K."/>
            <person name="Tsang A."/>
            <person name="Wiebenga A."/>
            <person name="Young D."/>
            <person name="Pisabarro A."/>
            <person name="Eastwood D.C."/>
            <person name="Martin F."/>
            <person name="Cullen D."/>
            <person name="Grigoriev I.V."/>
            <person name="Hibbett D.S."/>
        </authorList>
    </citation>
    <scope>NUCLEOTIDE SEQUENCE [LARGE SCALE GENOMIC DNA]</scope>
    <source>
        <strain evidence="2">FP-91666</strain>
    </source>
</reference>
<name>R7RYU4_STEHR</name>
<accession>R7RYU4</accession>
<dbReference type="KEGG" id="shs:STEHIDRAFT_68684"/>
<dbReference type="GeneID" id="18806452"/>
<gene>
    <name evidence="1" type="ORF">STEHIDRAFT_68684</name>
</gene>
<keyword evidence="2" id="KW-1185">Reference proteome</keyword>
<protein>
    <submittedName>
        <fullName evidence="1">Uncharacterized protein</fullName>
    </submittedName>
</protein>
<evidence type="ECO:0000313" key="2">
    <source>
        <dbReference type="Proteomes" id="UP000053927"/>
    </source>
</evidence>
<feature type="non-terminal residue" evidence="1">
    <location>
        <position position="1"/>
    </location>
</feature>
<organism evidence="1 2">
    <name type="scientific">Stereum hirsutum (strain FP-91666)</name>
    <name type="common">White-rot fungus</name>
    <dbReference type="NCBI Taxonomy" id="721885"/>
    <lineage>
        <taxon>Eukaryota</taxon>
        <taxon>Fungi</taxon>
        <taxon>Dikarya</taxon>
        <taxon>Basidiomycota</taxon>
        <taxon>Agaricomycotina</taxon>
        <taxon>Agaricomycetes</taxon>
        <taxon>Russulales</taxon>
        <taxon>Stereaceae</taxon>
        <taxon>Stereum</taxon>
    </lineage>
</organism>
<dbReference type="EMBL" id="JH687399">
    <property type="protein sequence ID" value="EIM80065.1"/>
    <property type="molecule type" value="Genomic_DNA"/>
</dbReference>
<evidence type="ECO:0000313" key="1">
    <source>
        <dbReference type="EMBL" id="EIM80065.1"/>
    </source>
</evidence>